<feature type="domain" description="CXXC-type" evidence="6">
    <location>
        <begin position="39"/>
        <end position="80"/>
    </location>
</feature>
<evidence type="ECO:0000256" key="3">
    <source>
        <dbReference type="ARBA" id="ARBA00022833"/>
    </source>
</evidence>
<sequence>MSRKTDLPVKVEESPSRENYDLVRSPLKNLYENREERSNFVQKSACLRCNNCRRTEDCGACDFCFQKGGTKQTCRLRQCVSNMLKRTRPHHKNSRRPRRKTVTIPNDEPASSAATSDEEIGPNLPASESREEENIPFTQSPSSS</sequence>
<keyword evidence="8" id="KW-1185">Reference proteome</keyword>
<dbReference type="AlphaFoldDB" id="A0ABD2Q7R3"/>
<comment type="caution">
    <text evidence="7">The sequence shown here is derived from an EMBL/GenBank/DDBJ whole genome shotgun (WGS) entry which is preliminary data.</text>
</comment>
<dbReference type="Pfam" id="PF02008">
    <property type="entry name" value="zf-CXXC"/>
    <property type="match status" value="1"/>
</dbReference>
<evidence type="ECO:0000256" key="2">
    <source>
        <dbReference type="ARBA" id="ARBA00022771"/>
    </source>
</evidence>
<evidence type="ECO:0000259" key="6">
    <source>
        <dbReference type="PROSITE" id="PS51058"/>
    </source>
</evidence>
<keyword evidence="3" id="KW-0862">Zinc</keyword>
<feature type="compositionally biased region" description="Basic residues" evidence="5">
    <location>
        <begin position="85"/>
        <end position="101"/>
    </location>
</feature>
<evidence type="ECO:0000256" key="4">
    <source>
        <dbReference type="PROSITE-ProRule" id="PRU00509"/>
    </source>
</evidence>
<dbReference type="InterPro" id="IPR002857">
    <property type="entry name" value="Znf_CXXC"/>
</dbReference>
<keyword evidence="2 4" id="KW-0863">Zinc-finger</keyword>
<feature type="region of interest" description="Disordered" evidence="5">
    <location>
        <begin position="85"/>
        <end position="144"/>
    </location>
</feature>
<evidence type="ECO:0000256" key="5">
    <source>
        <dbReference type="SAM" id="MobiDB-lite"/>
    </source>
</evidence>
<evidence type="ECO:0000313" key="7">
    <source>
        <dbReference type="EMBL" id="KAL3315262.1"/>
    </source>
</evidence>
<gene>
    <name evidence="7" type="ORF">Ciccas_006112</name>
</gene>
<organism evidence="7 8">
    <name type="scientific">Cichlidogyrus casuarinus</name>
    <dbReference type="NCBI Taxonomy" id="1844966"/>
    <lineage>
        <taxon>Eukaryota</taxon>
        <taxon>Metazoa</taxon>
        <taxon>Spiralia</taxon>
        <taxon>Lophotrochozoa</taxon>
        <taxon>Platyhelminthes</taxon>
        <taxon>Monogenea</taxon>
        <taxon>Monopisthocotylea</taxon>
        <taxon>Dactylogyridea</taxon>
        <taxon>Ancyrocephalidae</taxon>
        <taxon>Cichlidogyrus</taxon>
    </lineage>
</organism>
<dbReference type="Proteomes" id="UP001626550">
    <property type="component" value="Unassembled WGS sequence"/>
</dbReference>
<dbReference type="PROSITE" id="PS51058">
    <property type="entry name" value="ZF_CXXC"/>
    <property type="match status" value="1"/>
</dbReference>
<evidence type="ECO:0000256" key="1">
    <source>
        <dbReference type="ARBA" id="ARBA00022723"/>
    </source>
</evidence>
<accession>A0ABD2Q7R3</accession>
<reference evidence="7 8" key="1">
    <citation type="submission" date="2024-11" db="EMBL/GenBank/DDBJ databases">
        <title>Adaptive evolution of stress response genes in parasites aligns with host niche diversity.</title>
        <authorList>
            <person name="Hahn C."/>
            <person name="Resl P."/>
        </authorList>
    </citation>
    <scope>NUCLEOTIDE SEQUENCE [LARGE SCALE GENOMIC DNA]</scope>
    <source>
        <strain evidence="7">EGGRZ-B1_66</strain>
        <tissue evidence="7">Body</tissue>
    </source>
</reference>
<protein>
    <recommendedName>
        <fullName evidence="6">CXXC-type domain-containing protein</fullName>
    </recommendedName>
</protein>
<dbReference type="EMBL" id="JBJKFK010000790">
    <property type="protein sequence ID" value="KAL3315262.1"/>
    <property type="molecule type" value="Genomic_DNA"/>
</dbReference>
<keyword evidence="1" id="KW-0479">Metal-binding</keyword>
<name>A0ABD2Q7R3_9PLAT</name>
<evidence type="ECO:0000313" key="8">
    <source>
        <dbReference type="Proteomes" id="UP001626550"/>
    </source>
</evidence>
<proteinExistence type="predicted"/>
<dbReference type="GO" id="GO:0008270">
    <property type="term" value="F:zinc ion binding"/>
    <property type="evidence" value="ECO:0007669"/>
    <property type="project" value="UniProtKB-KW"/>
</dbReference>